<sequence>MILLAIIPESALRSFIERKLCAMKRQLNAMN</sequence>
<keyword evidence="2" id="KW-1185">Reference proteome</keyword>
<evidence type="ECO:0000313" key="2">
    <source>
        <dbReference type="Proteomes" id="UP000022447"/>
    </source>
</evidence>
<dbReference type="Proteomes" id="UP000022447">
    <property type="component" value="Unassembled WGS sequence"/>
</dbReference>
<evidence type="ECO:0000313" key="1">
    <source>
        <dbReference type="EMBL" id="ETX15286.1"/>
    </source>
</evidence>
<gene>
    <name evidence="1" type="ORF">OCH239_18500</name>
</gene>
<proteinExistence type="predicted"/>
<dbReference type="AlphaFoldDB" id="X7EJF2"/>
<dbReference type="EMBL" id="JALZ01000006">
    <property type="protein sequence ID" value="ETX15286.1"/>
    <property type="molecule type" value="Genomic_DNA"/>
</dbReference>
<reference evidence="1 2" key="1">
    <citation type="submission" date="2014-01" db="EMBL/GenBank/DDBJ databases">
        <title>Roseivivax halodurans JCM 10272 Genome Sequencing.</title>
        <authorList>
            <person name="Lai Q."/>
            <person name="Li G."/>
            <person name="Shao Z."/>
        </authorList>
    </citation>
    <scope>NUCLEOTIDE SEQUENCE [LARGE SCALE GENOMIC DNA]</scope>
    <source>
        <strain evidence="1 2">JCM 10272</strain>
    </source>
</reference>
<protein>
    <submittedName>
        <fullName evidence="1">Uncharacterized protein</fullName>
    </submittedName>
</protein>
<organism evidence="1 2">
    <name type="scientific">Roseivivax halodurans JCM 10272</name>
    <dbReference type="NCBI Taxonomy" id="1449350"/>
    <lineage>
        <taxon>Bacteria</taxon>
        <taxon>Pseudomonadati</taxon>
        <taxon>Pseudomonadota</taxon>
        <taxon>Alphaproteobacteria</taxon>
        <taxon>Rhodobacterales</taxon>
        <taxon>Roseobacteraceae</taxon>
        <taxon>Roseivivax</taxon>
    </lineage>
</organism>
<accession>X7EJF2</accession>
<comment type="caution">
    <text evidence="1">The sequence shown here is derived from an EMBL/GenBank/DDBJ whole genome shotgun (WGS) entry which is preliminary data.</text>
</comment>
<name>X7EJF2_9RHOB</name>